<dbReference type="RefSeq" id="WP_145370420.1">
    <property type="nucleotide sequence ID" value="NZ_CP036275.1"/>
</dbReference>
<proteinExistence type="predicted"/>
<reference evidence="3 4" key="1">
    <citation type="submission" date="2019-02" db="EMBL/GenBank/DDBJ databases">
        <title>Deep-cultivation of Planctomycetes and their phenomic and genomic characterization uncovers novel biology.</title>
        <authorList>
            <person name="Wiegand S."/>
            <person name="Jogler M."/>
            <person name="Boedeker C."/>
            <person name="Pinto D."/>
            <person name="Vollmers J."/>
            <person name="Rivas-Marin E."/>
            <person name="Kohn T."/>
            <person name="Peeters S.H."/>
            <person name="Heuer A."/>
            <person name="Rast P."/>
            <person name="Oberbeckmann S."/>
            <person name="Bunk B."/>
            <person name="Jeske O."/>
            <person name="Meyerdierks A."/>
            <person name="Storesund J.E."/>
            <person name="Kallscheuer N."/>
            <person name="Luecker S."/>
            <person name="Lage O.M."/>
            <person name="Pohl T."/>
            <person name="Merkel B.J."/>
            <person name="Hornburger P."/>
            <person name="Mueller R.-W."/>
            <person name="Bruemmer F."/>
            <person name="Labrenz M."/>
            <person name="Spormann A.M."/>
            <person name="Op den Camp H."/>
            <person name="Overmann J."/>
            <person name="Amann R."/>
            <person name="Jetten M.S.M."/>
            <person name="Mascher T."/>
            <person name="Medema M.H."/>
            <person name="Devos D.P."/>
            <person name="Kaster A.-K."/>
            <person name="Ovreas L."/>
            <person name="Rohde M."/>
            <person name="Galperin M.Y."/>
            <person name="Jogler C."/>
        </authorList>
    </citation>
    <scope>NUCLEOTIDE SEQUENCE [LARGE SCALE GENOMIC DNA]</scope>
    <source>
        <strain evidence="3 4">Mal4</strain>
    </source>
</reference>
<feature type="transmembrane region" description="Helical" evidence="2">
    <location>
        <begin position="12"/>
        <end position="37"/>
    </location>
</feature>
<dbReference type="EMBL" id="CP036275">
    <property type="protein sequence ID" value="QDU39214.1"/>
    <property type="molecule type" value="Genomic_DNA"/>
</dbReference>
<evidence type="ECO:0000313" key="3">
    <source>
        <dbReference type="EMBL" id="QDU39214.1"/>
    </source>
</evidence>
<keyword evidence="2" id="KW-0472">Membrane</keyword>
<evidence type="ECO:0000256" key="1">
    <source>
        <dbReference type="SAM" id="Coils"/>
    </source>
</evidence>
<protein>
    <submittedName>
        <fullName evidence="3">Uncharacterized protein</fullName>
    </submittedName>
</protein>
<keyword evidence="2" id="KW-1133">Transmembrane helix</keyword>
<keyword evidence="1" id="KW-0175">Coiled coil</keyword>
<keyword evidence="4" id="KW-1185">Reference proteome</keyword>
<gene>
    <name evidence="3" type="ORF">Mal4_35510</name>
</gene>
<evidence type="ECO:0000256" key="2">
    <source>
        <dbReference type="SAM" id="Phobius"/>
    </source>
</evidence>
<organism evidence="3 4">
    <name type="scientific">Maioricimonas rarisocia</name>
    <dbReference type="NCBI Taxonomy" id="2528026"/>
    <lineage>
        <taxon>Bacteria</taxon>
        <taxon>Pseudomonadati</taxon>
        <taxon>Planctomycetota</taxon>
        <taxon>Planctomycetia</taxon>
        <taxon>Planctomycetales</taxon>
        <taxon>Planctomycetaceae</taxon>
        <taxon>Maioricimonas</taxon>
    </lineage>
</organism>
<dbReference type="Proteomes" id="UP000320496">
    <property type="component" value="Chromosome"/>
</dbReference>
<keyword evidence="2" id="KW-0812">Transmembrane</keyword>
<feature type="coiled-coil region" evidence="1">
    <location>
        <begin position="63"/>
        <end position="143"/>
    </location>
</feature>
<dbReference type="KEGG" id="mri:Mal4_35510"/>
<accession>A0A517Z9Q0</accession>
<evidence type="ECO:0000313" key="4">
    <source>
        <dbReference type="Proteomes" id="UP000320496"/>
    </source>
</evidence>
<dbReference type="AlphaFoldDB" id="A0A517Z9Q0"/>
<name>A0A517Z9Q0_9PLAN</name>
<sequence>MIRKQRGSQPQISLLAFQDIITSVSAVLILVVLLLALELTRQSGTSPLQEKFSAAAGELQTQIVSLTNEEAELATELEAARETVQLAIENPGSELGKAVSKAETGVTLLNEQLESLEDVSEGLDQEEQALAESTDEADDVRSRLAETLVQIEEQQALLDDLAHGKAARYAAPRGIEPEKGWLCDVADGALVLMSLSESPRRSVIRGDTADFEAVGPLYTSLRGWAAATTPAPQYVLFLIRPAGAGFGQSLVEPGNDLPFEFGIELIAADQQILN</sequence>